<dbReference type="EMBL" id="JABBVZ010000033">
    <property type="protein sequence ID" value="NMP22878.1"/>
    <property type="molecule type" value="Genomic_DNA"/>
</dbReference>
<comment type="similarity">
    <text evidence="1">Belongs to the 4-hydroxybenzoyl-CoA thioesterase family.</text>
</comment>
<dbReference type="AlphaFoldDB" id="A0A7Y0Q272"/>
<dbReference type="Gene3D" id="3.10.129.10">
    <property type="entry name" value="Hotdog Thioesterase"/>
    <property type="match status" value="1"/>
</dbReference>
<comment type="caution">
    <text evidence="3">The sequence shown here is derived from an EMBL/GenBank/DDBJ whole genome shotgun (WGS) entry which is preliminary data.</text>
</comment>
<reference evidence="3 4" key="1">
    <citation type="submission" date="2020-04" db="EMBL/GenBank/DDBJ databases">
        <authorList>
            <person name="Zhang R."/>
            <person name="Schippers A."/>
        </authorList>
    </citation>
    <scope>NUCLEOTIDE SEQUENCE [LARGE SCALE GENOMIC DNA]</scope>
    <source>
        <strain evidence="3 4">DSM 109850</strain>
    </source>
</reference>
<dbReference type="GO" id="GO:0047617">
    <property type="term" value="F:fatty acyl-CoA hydrolase activity"/>
    <property type="evidence" value="ECO:0007669"/>
    <property type="project" value="TreeGrafter"/>
</dbReference>
<dbReference type="InterPro" id="IPR050563">
    <property type="entry name" value="4-hydroxybenzoyl-CoA_TE"/>
</dbReference>
<dbReference type="PANTHER" id="PTHR31793">
    <property type="entry name" value="4-HYDROXYBENZOYL-COA THIOESTERASE FAMILY MEMBER"/>
    <property type="match status" value="1"/>
</dbReference>
<protein>
    <submittedName>
        <fullName evidence="3">Acyl-CoA thioesterase</fullName>
    </submittedName>
</protein>
<evidence type="ECO:0000256" key="1">
    <source>
        <dbReference type="ARBA" id="ARBA00005953"/>
    </source>
</evidence>
<dbReference type="InterPro" id="IPR029069">
    <property type="entry name" value="HotDog_dom_sf"/>
</dbReference>
<evidence type="ECO:0000256" key="2">
    <source>
        <dbReference type="ARBA" id="ARBA00022801"/>
    </source>
</evidence>
<evidence type="ECO:0000313" key="3">
    <source>
        <dbReference type="EMBL" id="NMP22878.1"/>
    </source>
</evidence>
<dbReference type="RefSeq" id="WP_169099620.1">
    <property type="nucleotide sequence ID" value="NZ_JABBVZ010000033.1"/>
</dbReference>
<organism evidence="3 4">
    <name type="scientific">Sulfobacillus harzensis</name>
    <dbReference type="NCBI Taxonomy" id="2729629"/>
    <lineage>
        <taxon>Bacteria</taxon>
        <taxon>Bacillati</taxon>
        <taxon>Bacillota</taxon>
        <taxon>Clostridia</taxon>
        <taxon>Eubacteriales</taxon>
        <taxon>Clostridiales Family XVII. Incertae Sedis</taxon>
        <taxon>Sulfobacillus</taxon>
    </lineage>
</organism>
<name>A0A7Y0Q272_9FIRM</name>
<sequence length="135" mass="15574">MHTTSLRVRFGETDMAGHVNNAVYLSYLEEARIQFLREALHLDGMPLILASARLDFISQVFFPDQITIESGVSRFGRSSFDIVHRLYREPDHQLALEGLATVVYFDYQQQKPAPFPEEWRDQLQPYWTSAPAARA</sequence>
<proteinExistence type="inferred from homology"/>
<dbReference type="PANTHER" id="PTHR31793:SF27">
    <property type="entry name" value="NOVEL THIOESTERASE SUPERFAMILY DOMAIN AND SAPOSIN A-TYPE DOMAIN CONTAINING PROTEIN (0610012H03RIK)"/>
    <property type="match status" value="1"/>
</dbReference>
<dbReference type="Pfam" id="PF13279">
    <property type="entry name" value="4HBT_2"/>
    <property type="match status" value="1"/>
</dbReference>
<keyword evidence="4" id="KW-1185">Reference proteome</keyword>
<accession>A0A7Y0Q272</accession>
<dbReference type="CDD" id="cd00586">
    <property type="entry name" value="4HBT"/>
    <property type="match status" value="1"/>
</dbReference>
<dbReference type="SUPFAM" id="SSF54637">
    <property type="entry name" value="Thioesterase/thiol ester dehydrase-isomerase"/>
    <property type="match status" value="1"/>
</dbReference>
<keyword evidence="2" id="KW-0378">Hydrolase</keyword>
<dbReference type="Proteomes" id="UP000533476">
    <property type="component" value="Unassembled WGS sequence"/>
</dbReference>
<gene>
    <name evidence="3" type="ORF">HIJ39_11010</name>
</gene>
<evidence type="ECO:0000313" key="4">
    <source>
        <dbReference type="Proteomes" id="UP000533476"/>
    </source>
</evidence>